<dbReference type="OrthoDB" id="622163at2"/>
<dbReference type="PROSITE" id="PS51257">
    <property type="entry name" value="PROKAR_LIPOPROTEIN"/>
    <property type="match status" value="1"/>
</dbReference>
<comment type="caution">
    <text evidence="2">The sequence shown here is derived from an EMBL/GenBank/DDBJ whole genome shotgun (WGS) entry which is preliminary data.</text>
</comment>
<dbReference type="InterPro" id="IPR041662">
    <property type="entry name" value="SusD-like_2"/>
</dbReference>
<gene>
    <name evidence="2" type="ORF">FRY97_18585</name>
</gene>
<dbReference type="AlphaFoldDB" id="A0A5C6RI24"/>
<protein>
    <submittedName>
        <fullName evidence="2">SusD/RagB family nutrient-binding outer membrane lipoprotein</fullName>
    </submittedName>
</protein>
<evidence type="ECO:0000313" key="2">
    <source>
        <dbReference type="EMBL" id="TXB61555.1"/>
    </source>
</evidence>
<evidence type="ECO:0000256" key="1">
    <source>
        <dbReference type="SAM" id="SignalP"/>
    </source>
</evidence>
<dbReference type="Gene3D" id="1.25.40.390">
    <property type="match status" value="1"/>
</dbReference>
<evidence type="ECO:0000313" key="3">
    <source>
        <dbReference type="Proteomes" id="UP000321580"/>
    </source>
</evidence>
<dbReference type="SUPFAM" id="SSF48452">
    <property type="entry name" value="TPR-like"/>
    <property type="match status" value="1"/>
</dbReference>
<feature type="chain" id="PRO_5022878980" evidence="1">
    <location>
        <begin position="22"/>
        <end position="480"/>
    </location>
</feature>
<sequence length="480" mass="52626">MKYTYFLFLALLLAGCTKDFSAINTNENAPSTVQPELLLRQVLYGYGDQMSYEGFVAGNLLSQHFAMIDFNLFDRHALNSPQEGGNPWDVLYVNLRDTESILEQSQANPARAVYEGPALILKAYLTMTLTDLFGDVPYFEAVKGRSEGIVTPGYDRQEDIYLAEGGILDNLEKAVAAIDSYTGAQPLNGDILFEGDLEAWVRFANSLQLKALMRISGVEDVAAELQALYDLGGGNGSALIRSNAQNAAFDFAAGPPNSFAFATARVGLFNVFLMSETASEIFEPLNDPRAGVLYRPSAANNDFNGIINGIDASSAIVPDQYARPGTVWRENTGSLDFNYLTAWEVDFLLAEAALRGYISADAKALYESGVEKAFEYWLTELPSGYLSSDPAAWDASKGLEQIITQKWIASIGNAYEGWAEWRRTGFPELKPVEASLNGGLYPVRMPYPSDEQALNFENYQTAAAATDGNSINAPVWWDVD</sequence>
<feature type="signal peptide" evidence="1">
    <location>
        <begin position="1"/>
        <end position="21"/>
    </location>
</feature>
<keyword evidence="1" id="KW-0732">Signal</keyword>
<dbReference type="Proteomes" id="UP000321580">
    <property type="component" value="Unassembled WGS sequence"/>
</dbReference>
<reference evidence="2 3" key="1">
    <citation type="submission" date="2019-08" db="EMBL/GenBank/DDBJ databases">
        <title>Genome of Phaeodactylibacter luteus.</title>
        <authorList>
            <person name="Bowman J.P."/>
        </authorList>
    </citation>
    <scope>NUCLEOTIDE SEQUENCE [LARGE SCALE GENOMIC DNA]</scope>
    <source>
        <strain evidence="2 3">KCTC 42180</strain>
    </source>
</reference>
<keyword evidence="3" id="KW-1185">Reference proteome</keyword>
<dbReference type="InterPro" id="IPR011990">
    <property type="entry name" value="TPR-like_helical_dom_sf"/>
</dbReference>
<dbReference type="EMBL" id="VOOR01000054">
    <property type="protein sequence ID" value="TXB61555.1"/>
    <property type="molecule type" value="Genomic_DNA"/>
</dbReference>
<keyword evidence="2" id="KW-0449">Lipoprotein</keyword>
<accession>A0A5C6RI24</accession>
<organism evidence="2 3">
    <name type="scientific">Phaeodactylibacter luteus</name>
    <dbReference type="NCBI Taxonomy" id="1564516"/>
    <lineage>
        <taxon>Bacteria</taxon>
        <taxon>Pseudomonadati</taxon>
        <taxon>Bacteroidota</taxon>
        <taxon>Saprospiria</taxon>
        <taxon>Saprospirales</taxon>
        <taxon>Haliscomenobacteraceae</taxon>
        <taxon>Phaeodactylibacter</taxon>
    </lineage>
</organism>
<name>A0A5C6RI24_9BACT</name>
<dbReference type="RefSeq" id="WP_147169076.1">
    <property type="nucleotide sequence ID" value="NZ_VOOR01000054.1"/>
</dbReference>
<dbReference type="Pfam" id="PF12771">
    <property type="entry name" value="SusD-like_2"/>
    <property type="match status" value="1"/>
</dbReference>
<proteinExistence type="predicted"/>